<feature type="non-terminal residue" evidence="1">
    <location>
        <position position="1"/>
    </location>
</feature>
<accession>A0A0B6ZIG0</accession>
<name>A0A0B6ZIG0_9EUPU</name>
<dbReference type="EMBL" id="HACG01021302">
    <property type="protein sequence ID" value="CEK68167.1"/>
    <property type="molecule type" value="Transcribed_RNA"/>
</dbReference>
<proteinExistence type="predicted"/>
<organism evidence="1">
    <name type="scientific">Arion vulgaris</name>
    <dbReference type="NCBI Taxonomy" id="1028688"/>
    <lineage>
        <taxon>Eukaryota</taxon>
        <taxon>Metazoa</taxon>
        <taxon>Spiralia</taxon>
        <taxon>Lophotrochozoa</taxon>
        <taxon>Mollusca</taxon>
        <taxon>Gastropoda</taxon>
        <taxon>Heterobranchia</taxon>
        <taxon>Euthyneura</taxon>
        <taxon>Panpulmonata</taxon>
        <taxon>Eupulmonata</taxon>
        <taxon>Stylommatophora</taxon>
        <taxon>Helicina</taxon>
        <taxon>Arionoidea</taxon>
        <taxon>Arionidae</taxon>
        <taxon>Arion</taxon>
    </lineage>
</organism>
<reference evidence="1" key="1">
    <citation type="submission" date="2014-12" db="EMBL/GenBank/DDBJ databases">
        <title>Insight into the proteome of Arion vulgaris.</title>
        <authorList>
            <person name="Aradska J."/>
            <person name="Bulat T."/>
            <person name="Smidak R."/>
            <person name="Sarate P."/>
            <person name="Gangsoo J."/>
            <person name="Sialana F."/>
            <person name="Bilban M."/>
            <person name="Lubec G."/>
        </authorList>
    </citation>
    <scope>NUCLEOTIDE SEQUENCE</scope>
    <source>
        <tissue evidence="1">Skin</tissue>
    </source>
</reference>
<sequence>IADQSENCVHLQLMLMGTSSPLSLQMKHTDLQENINLTLKASVNSLPEFYQIYFSELERIKQLMTAELHYTKWNCCYESSLDSLRHLICLNF</sequence>
<gene>
    <name evidence="1" type="primary">ORF65355</name>
</gene>
<dbReference type="AlphaFoldDB" id="A0A0B6ZIG0"/>
<evidence type="ECO:0000313" key="1">
    <source>
        <dbReference type="EMBL" id="CEK68167.1"/>
    </source>
</evidence>
<protein>
    <submittedName>
        <fullName evidence="1">Uncharacterized protein</fullName>
    </submittedName>
</protein>